<dbReference type="EMBL" id="CP067420">
    <property type="protein sequence ID" value="QQP89401.1"/>
    <property type="molecule type" value="Genomic_DNA"/>
</dbReference>
<dbReference type="RefSeq" id="WP_201075598.1">
    <property type="nucleotide sequence ID" value="NZ_CP067420.1"/>
</dbReference>
<dbReference type="InterPro" id="IPR029063">
    <property type="entry name" value="SAM-dependent_MTases_sf"/>
</dbReference>
<gene>
    <name evidence="1" type="ORF">IGS68_26055</name>
</gene>
<keyword evidence="2" id="KW-1185">Reference proteome</keyword>
<organism evidence="1 2">
    <name type="scientific">Skermanella cutis</name>
    <dbReference type="NCBI Taxonomy" id="2775420"/>
    <lineage>
        <taxon>Bacteria</taxon>
        <taxon>Pseudomonadati</taxon>
        <taxon>Pseudomonadota</taxon>
        <taxon>Alphaproteobacteria</taxon>
        <taxon>Rhodospirillales</taxon>
        <taxon>Azospirillaceae</taxon>
        <taxon>Skermanella</taxon>
    </lineage>
</organism>
<proteinExistence type="predicted"/>
<evidence type="ECO:0000313" key="1">
    <source>
        <dbReference type="EMBL" id="QQP89401.1"/>
    </source>
</evidence>
<evidence type="ECO:0008006" key="3">
    <source>
        <dbReference type="Google" id="ProtNLM"/>
    </source>
</evidence>
<dbReference type="InterPro" id="IPR025690">
    <property type="entry name" value="Methyltransf_put"/>
</dbReference>
<evidence type="ECO:0000313" key="2">
    <source>
        <dbReference type="Proteomes" id="UP000595197"/>
    </source>
</evidence>
<name>A0ABX7B8I5_9PROT</name>
<dbReference type="Gene3D" id="3.40.50.150">
    <property type="entry name" value="Vaccinia Virus protein VP39"/>
    <property type="match status" value="1"/>
</dbReference>
<dbReference type="Pfam" id="PF12692">
    <property type="entry name" value="Methyltransf_17"/>
    <property type="match status" value="1"/>
</dbReference>
<dbReference type="Proteomes" id="UP000595197">
    <property type="component" value="Chromosome"/>
</dbReference>
<protein>
    <recommendedName>
        <fullName evidence="3">S-adenosyl-L-methionine methyltransferase</fullName>
    </recommendedName>
</protein>
<sequence>MSRLDSFIRRVSAQRDCLNAAADLIRDVPGPVLEFGLGNGRTYDHLRSLLPERTIFVFERQVAAHPDCIPPAECLLLGDLFETLDTAGTVIGAPAALAHVDIGSGDPGANAELAAFLAPRLHRLMARGGVVVSDQNLGMPRWEPLRPPETVRPGRYFMMRV</sequence>
<reference evidence="1" key="1">
    <citation type="submission" date="2021-02" db="EMBL/GenBank/DDBJ databases">
        <title>Skermanella TT6 skin isolate.</title>
        <authorList>
            <person name="Lee K."/>
            <person name="Ganzorig M."/>
        </authorList>
    </citation>
    <scope>NUCLEOTIDE SEQUENCE</scope>
    <source>
        <strain evidence="1">TT6</strain>
    </source>
</reference>
<accession>A0ABX7B8I5</accession>